<accession>A0A0G4G7W4</accession>
<feature type="region of interest" description="Disordered" evidence="1">
    <location>
        <begin position="300"/>
        <end position="326"/>
    </location>
</feature>
<feature type="region of interest" description="Disordered" evidence="1">
    <location>
        <begin position="1012"/>
        <end position="1055"/>
    </location>
</feature>
<proteinExistence type="predicted"/>
<feature type="signal peptide" evidence="2">
    <location>
        <begin position="1"/>
        <end position="16"/>
    </location>
</feature>
<reference evidence="3" key="1">
    <citation type="submission" date="2014-11" db="EMBL/GenBank/DDBJ databases">
        <authorList>
            <person name="Otto D Thomas"/>
            <person name="Naeem Raeece"/>
        </authorList>
    </citation>
    <scope>NUCLEOTIDE SEQUENCE</scope>
</reference>
<feature type="compositionally biased region" description="Basic and acidic residues" evidence="1">
    <location>
        <begin position="1019"/>
        <end position="1043"/>
    </location>
</feature>
<sequence>MLGLCFFLFLWAVTDFFSSHGIVVAVLSFVRTISSSQTGGREDASRLFQKNRYGLTPGGDYSYYPDLPGVSSSPVRHQKIRRGSRVEGKWDPQSPIGRAAAAYGRKKKDAKRPLTDFDFEQYFFAALADERPERSLYAHTFCANEMRKQGRPDLSAKIVENLLRRNLPVSEEIVGTTMKAIADKGLGKAAMQFMRALMAQQKMPVGDGIAWLAMAACRNAPEGALWKEALSIFANVSSHRFVDARLLCEVLDLCSRAPEGAQWQEAEKIFQKALRSRRKFRVEGRVVEMMARCYARANEQTTHRLQKEETEDDMQSDESMQCPPNPPLSDRALALLRQLPEGEKPDTPFYGPARRGRLETYVIRALAREPRGGGRWEECLWLLGEMEKDGSPMLNNYLSCAIACSRAPEKNLWEEAVRVFERGRQRLQVAPTPHEFATMVQILLEASEDSGSITTQFPEGPFEGMRCLEIAERYLLEWSHIWGFKGSHHAYVTCVILWSHPFWEGKRAGKLLQVFKARCAQASPHKAKFWSDLDNSMLSLFLDAAQKGCSTRESATLAALLPVVLERKSRYGTPPDGVLFEKIFNFMYRRLPPSGRNLPDAQGYQHALEVYRRIKSGEIGSWPPPIEVFRSLSVLLARRASPPDWRSCVLLLDDLSACGVWDAQTVTNTMQACAGARRWKETVRLFEDLRMRDPVGVTSQTFVALLTGLAANPGEESPPARHVLLAEEFFVRALDLVLPEKKGLLNVKEGFRKCVKGISSQAGVAPVESLEAMGRVVSHIRSCALPLSLQEGGEALGLFPVPDQIPEEFWSRWDDLRGQIRELILTEFEVSDCYQEAVRRLKAPSPFPNQRGSPIIPEASERLRSLLVTNPDGGASLERQPGWSPLVSLYSPESVQRVRERLLVAVEDEAQNLVSQSAPKSLRLPRYPYLPNSAGWDRTEAKVVRYDPNSSSPAVPASSSLTRPASPSFVPSEKAVKPTHRDTPSRLEVDREGVRRGGERKIDGLIWGGGKVEEEMDFPPEKGQGESERVLRESRGRDSGDEFAKEEDIDGEGEFDESVIEQVLEEGTSDALGSSSGSLLKRKYEFDHLRGVWEEGEEGWGVEGDETGPGFLLADRDEAEGHVDFWSSKKMHSDESGLIEADEDEETEFEEDEYQEDEREEEGEEELSEWGESTELWPQGWPMAASSAPQSEQDPSLPASGLKEGKGVGRQTISFQTSEENKKNQQQNKKSTEVTEQRTQASNF</sequence>
<name>A0A0G4G7W4_9ALVE</name>
<evidence type="ECO:0000313" key="3">
    <source>
        <dbReference type="EMBL" id="CEM24805.1"/>
    </source>
</evidence>
<feature type="compositionally biased region" description="Acidic residues" evidence="1">
    <location>
        <begin position="1044"/>
        <end position="1055"/>
    </location>
</feature>
<feature type="compositionally biased region" description="Low complexity" evidence="1">
    <location>
        <begin position="950"/>
        <end position="960"/>
    </location>
</feature>
<feature type="chain" id="PRO_5005189624" description="Pentacotripeptide-repeat region of PRORP domain-containing protein" evidence="2">
    <location>
        <begin position="17"/>
        <end position="1244"/>
    </location>
</feature>
<evidence type="ECO:0008006" key="4">
    <source>
        <dbReference type="Google" id="ProtNLM"/>
    </source>
</evidence>
<dbReference type="AlphaFoldDB" id="A0A0G4G7W4"/>
<dbReference type="VEuPathDB" id="CryptoDB:Cvel_4315"/>
<protein>
    <recommendedName>
        <fullName evidence="4">Pentacotripeptide-repeat region of PRORP domain-containing protein</fullName>
    </recommendedName>
</protein>
<feature type="compositionally biased region" description="Acidic residues" evidence="1">
    <location>
        <begin position="1140"/>
        <end position="1169"/>
    </location>
</feature>
<keyword evidence="2" id="KW-0732">Signal</keyword>
<organism evidence="3">
    <name type="scientific">Chromera velia CCMP2878</name>
    <dbReference type="NCBI Taxonomy" id="1169474"/>
    <lineage>
        <taxon>Eukaryota</taxon>
        <taxon>Sar</taxon>
        <taxon>Alveolata</taxon>
        <taxon>Colpodellida</taxon>
        <taxon>Chromeraceae</taxon>
        <taxon>Chromera</taxon>
    </lineage>
</organism>
<dbReference type="InterPro" id="IPR011990">
    <property type="entry name" value="TPR-like_helical_dom_sf"/>
</dbReference>
<feature type="compositionally biased region" description="Basic and acidic residues" evidence="1">
    <location>
        <begin position="974"/>
        <end position="995"/>
    </location>
</feature>
<evidence type="ECO:0000256" key="1">
    <source>
        <dbReference type="SAM" id="MobiDB-lite"/>
    </source>
</evidence>
<dbReference type="EMBL" id="CDMZ01000970">
    <property type="protein sequence ID" value="CEM24805.1"/>
    <property type="molecule type" value="Genomic_DNA"/>
</dbReference>
<feature type="region of interest" description="Disordered" evidence="1">
    <location>
        <begin position="1126"/>
        <end position="1244"/>
    </location>
</feature>
<evidence type="ECO:0000256" key="2">
    <source>
        <dbReference type="SAM" id="SignalP"/>
    </source>
</evidence>
<gene>
    <name evidence="3" type="ORF">Cvel_4315</name>
</gene>
<dbReference type="Gene3D" id="1.25.40.10">
    <property type="entry name" value="Tetratricopeptide repeat domain"/>
    <property type="match status" value="1"/>
</dbReference>
<feature type="region of interest" description="Disordered" evidence="1">
    <location>
        <begin position="946"/>
        <end position="995"/>
    </location>
</feature>